<reference evidence="9" key="1">
    <citation type="submission" date="2018-06" db="EMBL/GenBank/DDBJ databases">
        <authorList>
            <person name="Zhirakovskaya E."/>
        </authorList>
    </citation>
    <scope>NUCLEOTIDE SEQUENCE</scope>
</reference>
<dbReference type="PIRSF" id="PIRSF000370">
    <property type="entry name" value="QueE"/>
    <property type="match status" value="1"/>
</dbReference>
<evidence type="ECO:0000256" key="6">
    <source>
        <dbReference type="ARBA" id="ARBA00023014"/>
    </source>
</evidence>
<evidence type="ECO:0000259" key="8">
    <source>
        <dbReference type="PROSITE" id="PS51918"/>
    </source>
</evidence>
<name>A0A3B1C1Z8_9ZZZZ</name>
<dbReference type="AlphaFoldDB" id="A0A3B1C1Z8"/>
<dbReference type="InterPro" id="IPR007197">
    <property type="entry name" value="rSAM"/>
</dbReference>
<keyword evidence="4" id="KW-0460">Magnesium</keyword>
<dbReference type="PANTHER" id="PTHR42836:SF1">
    <property type="entry name" value="7-CARBOXY-7-DEAZAGUANINE SYNTHASE"/>
    <property type="match status" value="1"/>
</dbReference>
<keyword evidence="5" id="KW-0408">Iron</keyword>
<accession>A0A3B1C1Z8</accession>
<keyword evidence="3" id="KW-0479">Metal-binding</keyword>
<keyword evidence="7 9" id="KW-0456">Lyase</keyword>
<evidence type="ECO:0000256" key="1">
    <source>
        <dbReference type="ARBA" id="ARBA00022485"/>
    </source>
</evidence>
<dbReference type="EC" id="4.3.99.3" evidence="9"/>
<evidence type="ECO:0000256" key="4">
    <source>
        <dbReference type="ARBA" id="ARBA00022842"/>
    </source>
</evidence>
<dbReference type="InterPro" id="IPR024924">
    <property type="entry name" value="7-CO-7-deazaguanine_synth-like"/>
</dbReference>
<keyword evidence="6" id="KW-0411">Iron-sulfur</keyword>
<protein>
    <submittedName>
        <fullName evidence="9">7-carboxy-7-deazaguanine synthase</fullName>
        <ecNumber evidence="9">4.3.99.3</ecNumber>
    </submittedName>
</protein>
<evidence type="ECO:0000256" key="5">
    <source>
        <dbReference type="ARBA" id="ARBA00023004"/>
    </source>
</evidence>
<dbReference type="PANTHER" id="PTHR42836">
    <property type="entry name" value="7-CARBOXY-7-DEAZAGUANINE SYNTHASE"/>
    <property type="match status" value="1"/>
</dbReference>
<feature type="domain" description="Radical SAM core" evidence="8">
    <location>
        <begin position="19"/>
        <end position="210"/>
    </location>
</feature>
<organism evidence="9">
    <name type="scientific">hydrothermal vent metagenome</name>
    <dbReference type="NCBI Taxonomy" id="652676"/>
    <lineage>
        <taxon>unclassified sequences</taxon>
        <taxon>metagenomes</taxon>
        <taxon>ecological metagenomes</taxon>
    </lineage>
</organism>
<dbReference type="InterPro" id="IPR058240">
    <property type="entry name" value="rSAM_sf"/>
</dbReference>
<keyword evidence="1" id="KW-0004">4Fe-4S</keyword>
<dbReference type="EMBL" id="UOGA01000217">
    <property type="protein sequence ID" value="VAX22122.1"/>
    <property type="molecule type" value="Genomic_DNA"/>
</dbReference>
<dbReference type="GO" id="GO:0016829">
    <property type="term" value="F:lyase activity"/>
    <property type="evidence" value="ECO:0007669"/>
    <property type="project" value="UniProtKB-KW"/>
</dbReference>
<dbReference type="SFLD" id="SFLDS00029">
    <property type="entry name" value="Radical_SAM"/>
    <property type="match status" value="1"/>
</dbReference>
<dbReference type="CDD" id="cd01335">
    <property type="entry name" value="Radical_SAM"/>
    <property type="match status" value="1"/>
</dbReference>
<keyword evidence="2" id="KW-0949">S-adenosyl-L-methionine</keyword>
<evidence type="ECO:0000256" key="3">
    <source>
        <dbReference type="ARBA" id="ARBA00022723"/>
    </source>
</evidence>
<evidence type="ECO:0000256" key="7">
    <source>
        <dbReference type="ARBA" id="ARBA00023239"/>
    </source>
</evidence>
<sequence>MDLVNLSELFLSIQGEGARAGLPCAFIRLSGCNLDCSYCDSRYAARGEGERKEISKITGSVGRFGVKLVQLTGGEPLIQPGAGPLLKMLCDEGYEALVETNGSVDLKPFDPRANYIVDIKTPGSGAGGSFLESNYENLRDCDEVKFVVTSKDDFDWAVALTKQRGLDKLHTLLFSPAWGLVEPKELARWLIDSGVEGRLSLQIHKLIWGPDAAGV</sequence>
<dbReference type="Pfam" id="PF04055">
    <property type="entry name" value="Radical_SAM"/>
    <property type="match status" value="1"/>
</dbReference>
<dbReference type="HAMAP" id="MF_00917">
    <property type="entry name" value="QueE"/>
    <property type="match status" value="1"/>
</dbReference>
<dbReference type="GO" id="GO:0046872">
    <property type="term" value="F:metal ion binding"/>
    <property type="evidence" value="ECO:0007669"/>
    <property type="project" value="UniProtKB-KW"/>
</dbReference>
<evidence type="ECO:0000256" key="2">
    <source>
        <dbReference type="ARBA" id="ARBA00022691"/>
    </source>
</evidence>
<dbReference type="PROSITE" id="PS51918">
    <property type="entry name" value="RADICAL_SAM"/>
    <property type="match status" value="1"/>
</dbReference>
<evidence type="ECO:0000313" key="9">
    <source>
        <dbReference type="EMBL" id="VAX22122.1"/>
    </source>
</evidence>
<gene>
    <name evidence="9" type="ORF">MNBD_NITROSPINAE04-2136</name>
</gene>
<dbReference type="InterPro" id="IPR013785">
    <property type="entry name" value="Aldolase_TIM"/>
</dbReference>
<dbReference type="GO" id="GO:0051539">
    <property type="term" value="F:4 iron, 4 sulfur cluster binding"/>
    <property type="evidence" value="ECO:0007669"/>
    <property type="project" value="UniProtKB-KW"/>
</dbReference>
<proteinExistence type="inferred from homology"/>
<dbReference type="Gene3D" id="3.20.20.70">
    <property type="entry name" value="Aldolase class I"/>
    <property type="match status" value="1"/>
</dbReference>
<dbReference type="SUPFAM" id="SSF102114">
    <property type="entry name" value="Radical SAM enzymes"/>
    <property type="match status" value="1"/>
</dbReference>